<dbReference type="SUPFAM" id="SSF53474">
    <property type="entry name" value="alpha/beta-Hydrolases"/>
    <property type="match status" value="1"/>
</dbReference>
<reference evidence="2 3" key="1">
    <citation type="journal article" date="2016" name="Genome Biol. Evol.">
        <title>Divergent and convergent evolution of fungal pathogenicity.</title>
        <authorList>
            <person name="Shang Y."/>
            <person name="Xiao G."/>
            <person name="Zheng P."/>
            <person name="Cen K."/>
            <person name="Zhan S."/>
            <person name="Wang C."/>
        </authorList>
    </citation>
    <scope>NUCLEOTIDE SEQUENCE [LARGE SCALE GENOMIC DNA]</scope>
    <source>
        <strain evidence="2 3">RCEF 264</strain>
    </source>
</reference>
<sequence>MTTEKPVILLVHGGWHTTAAYRAFLDLLETKGYTTVAPELPSGADQTPAEPTKADIRLIAETAQSLVDGGKEVVVVAHSYGGTVANEALSGLGIRQRQAKQLPGGVRSVVFVAAFVFEAGKNFESMAPIEVVPWCEYEGDLKIITPGFDAGPIFYPDLSKEDQQKWVASHRKHPKECSFYAPKRTSYHEVDVAYVYCEQDNAFPIVAQRAMVDEIKKSGVTFREVTLDSGHFPTLSMPDVLAEKVLEFI</sequence>
<evidence type="ECO:0000259" key="1">
    <source>
        <dbReference type="Pfam" id="PF12697"/>
    </source>
</evidence>
<dbReference type="Gene3D" id="3.40.50.1820">
    <property type="entry name" value="alpha/beta hydrolase"/>
    <property type="match status" value="1"/>
</dbReference>
<evidence type="ECO:0000313" key="3">
    <source>
        <dbReference type="Proteomes" id="UP000076874"/>
    </source>
</evidence>
<comment type="caution">
    <text evidence="2">The sequence shown here is derived from an EMBL/GenBank/DDBJ whole genome shotgun (WGS) entry which is preliminary data.</text>
</comment>
<feature type="domain" description="AB hydrolase-1" evidence="1">
    <location>
        <begin position="8"/>
        <end position="243"/>
    </location>
</feature>
<dbReference type="STRING" id="1081102.A0A162LCC6"/>
<accession>A0A162LCC6</accession>
<dbReference type="EMBL" id="AZHD01000001">
    <property type="protein sequence ID" value="OAA68584.1"/>
    <property type="molecule type" value="Genomic_DNA"/>
</dbReference>
<dbReference type="PANTHER" id="PTHR37017:SF13">
    <property type="entry name" value="AB HYDROLASE-1 DOMAIN-CONTAINING PROTEIN"/>
    <property type="match status" value="1"/>
</dbReference>
<dbReference type="InterPro" id="IPR029058">
    <property type="entry name" value="AB_hydrolase_fold"/>
</dbReference>
<dbReference type="InterPro" id="IPR000073">
    <property type="entry name" value="AB_hydrolase_1"/>
</dbReference>
<dbReference type="Proteomes" id="UP000076874">
    <property type="component" value="Unassembled WGS sequence"/>
</dbReference>
<protein>
    <recommendedName>
        <fullName evidence="1">AB hydrolase-1 domain-containing protein</fullName>
    </recommendedName>
</protein>
<name>A0A162LCC6_9HYPO</name>
<organism evidence="2 3">
    <name type="scientific">Niveomyces insectorum RCEF 264</name>
    <dbReference type="NCBI Taxonomy" id="1081102"/>
    <lineage>
        <taxon>Eukaryota</taxon>
        <taxon>Fungi</taxon>
        <taxon>Dikarya</taxon>
        <taxon>Ascomycota</taxon>
        <taxon>Pezizomycotina</taxon>
        <taxon>Sordariomycetes</taxon>
        <taxon>Hypocreomycetidae</taxon>
        <taxon>Hypocreales</taxon>
        <taxon>Cordycipitaceae</taxon>
        <taxon>Niveomyces</taxon>
    </lineage>
</organism>
<dbReference type="Pfam" id="PF12697">
    <property type="entry name" value="Abhydrolase_6"/>
    <property type="match status" value="1"/>
</dbReference>
<proteinExistence type="predicted"/>
<gene>
    <name evidence="2" type="ORF">SPI_00779</name>
</gene>
<dbReference type="InterPro" id="IPR052897">
    <property type="entry name" value="Sec-Metab_Biosynth_Hydrolase"/>
</dbReference>
<keyword evidence="3" id="KW-1185">Reference proteome</keyword>
<dbReference type="PANTHER" id="PTHR37017">
    <property type="entry name" value="AB HYDROLASE-1 DOMAIN-CONTAINING PROTEIN-RELATED"/>
    <property type="match status" value="1"/>
</dbReference>
<evidence type="ECO:0000313" key="2">
    <source>
        <dbReference type="EMBL" id="OAA68584.1"/>
    </source>
</evidence>
<dbReference type="AlphaFoldDB" id="A0A162LCC6"/>
<dbReference type="OrthoDB" id="408373at2759"/>